<keyword evidence="4" id="KW-1185">Reference proteome</keyword>
<name>A0A0R3WRF1_HYDTA</name>
<protein>
    <submittedName>
        <fullName evidence="5">CUB domain-containing protein</fullName>
    </submittedName>
</protein>
<evidence type="ECO:0000313" key="4">
    <source>
        <dbReference type="Proteomes" id="UP000274429"/>
    </source>
</evidence>
<keyword evidence="2" id="KW-1133">Transmembrane helix</keyword>
<keyword evidence="2" id="KW-0472">Membrane</keyword>
<dbReference type="EMBL" id="UYWX01002254">
    <property type="protein sequence ID" value="VDM22405.1"/>
    <property type="molecule type" value="Genomic_DNA"/>
</dbReference>
<reference evidence="5" key="1">
    <citation type="submission" date="2017-02" db="UniProtKB">
        <authorList>
            <consortium name="WormBaseParasite"/>
        </authorList>
    </citation>
    <scope>IDENTIFICATION</scope>
</reference>
<proteinExistence type="predicted"/>
<reference evidence="3 4" key="2">
    <citation type="submission" date="2018-11" db="EMBL/GenBank/DDBJ databases">
        <authorList>
            <consortium name="Pathogen Informatics"/>
        </authorList>
    </citation>
    <scope>NUCLEOTIDE SEQUENCE [LARGE SCALE GENOMIC DNA]</scope>
</reference>
<dbReference type="AlphaFoldDB" id="A0A0R3WRF1"/>
<dbReference type="OrthoDB" id="6274049at2759"/>
<sequence>MRTLRFLPKDKLKCYDGGEFISSLVGETNELVDGPCLFQVTLSSTDERIRKAEDGREFVFVQRFAHNIAAAIRENASTNVTTQSQRLPSLALMVGAEFQDYYWHTILHGVAEINVETVLVKDDEIPYNPLLVPLACCLVVAVGALCTCIICVCAHRKHQELIEKHAAITKPPPTTSATVASTAPGATPAPQTATTHYYQPTVVFPNPTQQQQQRSVR</sequence>
<dbReference type="STRING" id="6205.A0A0R3WRF1"/>
<accession>A0A0R3WRF1</accession>
<gene>
    <name evidence="3" type="ORF">TTAC_LOCUS3327</name>
</gene>
<feature type="compositionally biased region" description="Low complexity" evidence="1">
    <location>
        <begin position="175"/>
        <end position="193"/>
    </location>
</feature>
<feature type="region of interest" description="Disordered" evidence="1">
    <location>
        <begin position="172"/>
        <end position="193"/>
    </location>
</feature>
<keyword evidence="2" id="KW-0812">Transmembrane</keyword>
<evidence type="ECO:0000313" key="5">
    <source>
        <dbReference type="WBParaSite" id="TTAC_0000334101-mRNA-1"/>
    </source>
</evidence>
<evidence type="ECO:0000256" key="2">
    <source>
        <dbReference type="SAM" id="Phobius"/>
    </source>
</evidence>
<organism evidence="5">
    <name type="scientific">Hydatigena taeniaeformis</name>
    <name type="common">Feline tapeworm</name>
    <name type="synonym">Taenia taeniaeformis</name>
    <dbReference type="NCBI Taxonomy" id="6205"/>
    <lineage>
        <taxon>Eukaryota</taxon>
        <taxon>Metazoa</taxon>
        <taxon>Spiralia</taxon>
        <taxon>Lophotrochozoa</taxon>
        <taxon>Platyhelminthes</taxon>
        <taxon>Cestoda</taxon>
        <taxon>Eucestoda</taxon>
        <taxon>Cyclophyllidea</taxon>
        <taxon>Taeniidae</taxon>
        <taxon>Hydatigera</taxon>
    </lineage>
</organism>
<dbReference type="WBParaSite" id="TTAC_0000334101-mRNA-1">
    <property type="protein sequence ID" value="TTAC_0000334101-mRNA-1"/>
    <property type="gene ID" value="TTAC_0000334101"/>
</dbReference>
<dbReference type="Proteomes" id="UP000274429">
    <property type="component" value="Unassembled WGS sequence"/>
</dbReference>
<evidence type="ECO:0000313" key="3">
    <source>
        <dbReference type="EMBL" id="VDM22405.1"/>
    </source>
</evidence>
<evidence type="ECO:0000256" key="1">
    <source>
        <dbReference type="SAM" id="MobiDB-lite"/>
    </source>
</evidence>
<feature type="transmembrane region" description="Helical" evidence="2">
    <location>
        <begin position="130"/>
        <end position="154"/>
    </location>
</feature>